<dbReference type="Pfam" id="PF13413">
    <property type="entry name" value="HTH_25"/>
    <property type="match status" value="1"/>
</dbReference>
<sequence length="208" mass="23795">MRTIGQLIRDARAQKRYSRSKLEEITKIKTGFIEALEAEDWEKLPEYPVLQGFVRNISEALKLDQKNLSAVLRRDYPPKDLRINPKPDVATKFMWNPRLTFLLGIFVVSLMIIGYLTFQYVSFISPPKVSIDFPNEGQVVRKRELKVTGIVEKEAAVFVNNQPALVDGEGSFSATIEIFEGTEEIVIKAIKRSGRETIIKRKIKPELN</sequence>
<comment type="caution">
    <text evidence="2">The sequence shown here is derived from an EMBL/GenBank/DDBJ whole genome shotgun (WGS) entry which is preliminary data.</text>
</comment>
<keyword evidence="1" id="KW-1133">Transmembrane helix</keyword>
<feature type="transmembrane region" description="Helical" evidence="1">
    <location>
        <begin position="99"/>
        <end position="118"/>
    </location>
</feature>
<dbReference type="InterPro" id="IPR010982">
    <property type="entry name" value="Lambda_DNA-bd_dom_sf"/>
</dbReference>
<evidence type="ECO:0008006" key="4">
    <source>
        <dbReference type="Google" id="ProtNLM"/>
    </source>
</evidence>
<dbReference type="PANTHER" id="PTHR34475:SF1">
    <property type="entry name" value="CYTOSKELETON PROTEIN RODZ"/>
    <property type="match status" value="1"/>
</dbReference>
<gene>
    <name evidence="2" type="ORF">A3D01_01120</name>
</gene>
<accession>A0A1F7Z3M2</accession>
<name>A0A1F7Z3M2_9BACT</name>
<dbReference type="InterPro" id="IPR013783">
    <property type="entry name" value="Ig-like_fold"/>
</dbReference>
<dbReference type="PANTHER" id="PTHR34475">
    <property type="match status" value="1"/>
</dbReference>
<dbReference type="InterPro" id="IPR050400">
    <property type="entry name" value="Bact_Cytoskel_RodZ"/>
</dbReference>
<proteinExistence type="predicted"/>
<dbReference type="GO" id="GO:0003677">
    <property type="term" value="F:DNA binding"/>
    <property type="evidence" value="ECO:0007669"/>
    <property type="project" value="InterPro"/>
</dbReference>
<keyword evidence="1" id="KW-0472">Membrane</keyword>
<keyword evidence="1" id="KW-0812">Transmembrane</keyword>
<dbReference type="AlphaFoldDB" id="A0A1F7Z3M2"/>
<evidence type="ECO:0000256" key="1">
    <source>
        <dbReference type="SAM" id="Phobius"/>
    </source>
</evidence>
<reference evidence="2 3" key="1">
    <citation type="journal article" date="2016" name="Nat. Commun.">
        <title>Thousands of microbial genomes shed light on interconnected biogeochemical processes in an aquifer system.</title>
        <authorList>
            <person name="Anantharaman K."/>
            <person name="Brown C.T."/>
            <person name="Hug L.A."/>
            <person name="Sharon I."/>
            <person name="Castelle C.J."/>
            <person name="Probst A.J."/>
            <person name="Thomas B.C."/>
            <person name="Singh A."/>
            <person name="Wilkins M.J."/>
            <person name="Karaoz U."/>
            <person name="Brodie E.L."/>
            <person name="Williams K.H."/>
            <person name="Hubbard S.S."/>
            <person name="Banfield J.F."/>
        </authorList>
    </citation>
    <scope>NUCLEOTIDE SEQUENCE [LARGE SCALE GENOMIC DNA]</scope>
</reference>
<evidence type="ECO:0000313" key="2">
    <source>
        <dbReference type="EMBL" id="OGM33538.1"/>
    </source>
</evidence>
<dbReference type="Gene3D" id="1.10.260.40">
    <property type="entry name" value="lambda repressor-like DNA-binding domains"/>
    <property type="match status" value="1"/>
</dbReference>
<protein>
    <recommendedName>
        <fullName evidence="4">HTH cro/C1-type domain-containing protein</fullName>
    </recommendedName>
</protein>
<dbReference type="EMBL" id="MGGR01000016">
    <property type="protein sequence ID" value="OGM33538.1"/>
    <property type="molecule type" value="Genomic_DNA"/>
</dbReference>
<evidence type="ECO:0000313" key="3">
    <source>
        <dbReference type="Proteomes" id="UP000177169"/>
    </source>
</evidence>
<dbReference type="Proteomes" id="UP000177169">
    <property type="component" value="Unassembled WGS sequence"/>
</dbReference>
<dbReference type="Pfam" id="PF09136">
    <property type="entry name" value="Glucodextran_B"/>
    <property type="match status" value="1"/>
</dbReference>
<organism evidence="2 3">
    <name type="scientific">Candidatus Woesebacteria bacterium RIFCSPHIGHO2_02_FULL_39_13</name>
    <dbReference type="NCBI Taxonomy" id="1802505"/>
    <lineage>
        <taxon>Bacteria</taxon>
        <taxon>Candidatus Woeseibacteriota</taxon>
    </lineage>
</organism>
<dbReference type="STRING" id="1802505.A3D01_01120"/>
<dbReference type="Gene3D" id="2.60.40.10">
    <property type="entry name" value="Immunoglobulins"/>
    <property type="match status" value="1"/>
</dbReference>